<keyword evidence="3" id="KW-1185">Reference proteome</keyword>
<evidence type="ECO:0000313" key="3">
    <source>
        <dbReference type="Proteomes" id="UP000827092"/>
    </source>
</evidence>
<organism evidence="2 3">
    <name type="scientific">Oedothorax gibbosus</name>
    <dbReference type="NCBI Taxonomy" id="931172"/>
    <lineage>
        <taxon>Eukaryota</taxon>
        <taxon>Metazoa</taxon>
        <taxon>Ecdysozoa</taxon>
        <taxon>Arthropoda</taxon>
        <taxon>Chelicerata</taxon>
        <taxon>Arachnida</taxon>
        <taxon>Araneae</taxon>
        <taxon>Araneomorphae</taxon>
        <taxon>Entelegynae</taxon>
        <taxon>Araneoidea</taxon>
        <taxon>Linyphiidae</taxon>
        <taxon>Erigoninae</taxon>
        <taxon>Oedothorax</taxon>
    </lineage>
</organism>
<evidence type="ECO:0008006" key="4">
    <source>
        <dbReference type="Google" id="ProtNLM"/>
    </source>
</evidence>
<name>A0AAV6VUQ1_9ARAC</name>
<comment type="caution">
    <text evidence="2">The sequence shown here is derived from an EMBL/GenBank/DDBJ whole genome shotgun (WGS) entry which is preliminary data.</text>
</comment>
<reference evidence="2 3" key="1">
    <citation type="journal article" date="2022" name="Nat. Ecol. Evol.">
        <title>A masculinizing supergene underlies an exaggerated male reproductive morph in a spider.</title>
        <authorList>
            <person name="Hendrickx F."/>
            <person name="De Corte Z."/>
            <person name="Sonet G."/>
            <person name="Van Belleghem S.M."/>
            <person name="Kostlbacher S."/>
            <person name="Vangestel C."/>
        </authorList>
    </citation>
    <scope>NUCLEOTIDE SEQUENCE [LARGE SCALE GENOMIC DNA]</scope>
    <source>
        <strain evidence="2">W744_W776</strain>
    </source>
</reference>
<feature type="chain" id="PRO_5043697831" description="Secreted protein" evidence="1">
    <location>
        <begin position="17"/>
        <end position="104"/>
    </location>
</feature>
<gene>
    <name evidence="2" type="ORF">JTE90_000909</name>
</gene>
<evidence type="ECO:0000313" key="2">
    <source>
        <dbReference type="EMBL" id="KAG8199821.1"/>
    </source>
</evidence>
<feature type="signal peptide" evidence="1">
    <location>
        <begin position="1"/>
        <end position="16"/>
    </location>
</feature>
<protein>
    <recommendedName>
        <fullName evidence="4">Secreted protein</fullName>
    </recommendedName>
</protein>
<keyword evidence="1" id="KW-0732">Signal</keyword>
<dbReference type="EMBL" id="JAFNEN010000024">
    <property type="protein sequence ID" value="KAG8199821.1"/>
    <property type="molecule type" value="Genomic_DNA"/>
</dbReference>
<proteinExistence type="predicted"/>
<dbReference type="AlphaFoldDB" id="A0AAV6VUQ1"/>
<sequence length="104" mass="11824">MRLLAVIFLLATLASSDHISRKILNYVLLSQFSNPFNRQKLIVLPVFLPVPVGLTKRILQRNSMQHRDPLFPLLFPQRNKAEIFIQSNGDCKNIHNCGISAVLT</sequence>
<dbReference type="Proteomes" id="UP000827092">
    <property type="component" value="Unassembled WGS sequence"/>
</dbReference>
<evidence type="ECO:0000256" key="1">
    <source>
        <dbReference type="SAM" id="SignalP"/>
    </source>
</evidence>
<accession>A0AAV6VUQ1</accession>